<feature type="compositionally biased region" description="Polar residues" evidence="2">
    <location>
        <begin position="826"/>
        <end position="835"/>
    </location>
</feature>
<dbReference type="EMBL" id="SCEB01215313">
    <property type="protein sequence ID" value="RXM30183.1"/>
    <property type="molecule type" value="Genomic_DNA"/>
</dbReference>
<evidence type="ECO:0000256" key="1">
    <source>
        <dbReference type="ARBA" id="ARBA00038349"/>
    </source>
</evidence>
<feature type="region of interest" description="Disordered" evidence="2">
    <location>
        <begin position="567"/>
        <end position="592"/>
    </location>
</feature>
<feature type="domain" description="Protein kinase" evidence="3">
    <location>
        <begin position="32"/>
        <end position="327"/>
    </location>
</feature>
<keyword evidence="5" id="KW-1185">Reference proteome</keyword>
<feature type="region of interest" description="Disordered" evidence="2">
    <location>
        <begin position="820"/>
        <end position="842"/>
    </location>
</feature>
<dbReference type="SUPFAM" id="SSF56112">
    <property type="entry name" value="Protein kinase-like (PK-like)"/>
    <property type="match status" value="1"/>
</dbReference>
<dbReference type="Pfam" id="PF00069">
    <property type="entry name" value="Pkinase"/>
    <property type="match status" value="1"/>
</dbReference>
<evidence type="ECO:0000256" key="2">
    <source>
        <dbReference type="SAM" id="MobiDB-lite"/>
    </source>
</evidence>
<dbReference type="Gene3D" id="3.30.200.20">
    <property type="entry name" value="Phosphorylase Kinase, domain 1"/>
    <property type="match status" value="1"/>
</dbReference>
<dbReference type="Gene3D" id="1.10.510.10">
    <property type="entry name" value="Transferase(Phosphotransferase) domain 1"/>
    <property type="match status" value="1"/>
</dbReference>
<gene>
    <name evidence="4" type="ORF">EOD39_2028</name>
</gene>
<dbReference type="FunFam" id="3.30.200.20:FF:000179">
    <property type="entry name" value="SCY1 like pseudokinase 2"/>
    <property type="match status" value="1"/>
</dbReference>
<dbReference type="InterPro" id="IPR051177">
    <property type="entry name" value="CIK-Related_Protein"/>
</dbReference>
<dbReference type="SMART" id="SM00220">
    <property type="entry name" value="S_TKc"/>
    <property type="match status" value="1"/>
</dbReference>
<evidence type="ECO:0000259" key="3">
    <source>
        <dbReference type="PROSITE" id="PS50011"/>
    </source>
</evidence>
<comment type="caution">
    <text evidence="4">The sequence shown here is derived from an EMBL/GenBank/DDBJ whole genome shotgun (WGS) entry which is preliminary data.</text>
</comment>
<feature type="compositionally biased region" description="Polar residues" evidence="2">
    <location>
        <begin position="582"/>
        <end position="592"/>
    </location>
</feature>
<dbReference type="CDD" id="cd14011">
    <property type="entry name" value="PK_SCY1_like"/>
    <property type="match status" value="1"/>
</dbReference>
<dbReference type="PANTHER" id="PTHR12984:SF6">
    <property type="entry name" value="SCY1-LIKE PROTEIN 2"/>
    <property type="match status" value="1"/>
</dbReference>
<accession>A0A444U4P2</accession>
<dbReference type="Proteomes" id="UP000289886">
    <property type="component" value="Unassembled WGS sequence"/>
</dbReference>
<dbReference type="InterPro" id="IPR000719">
    <property type="entry name" value="Prot_kinase_dom"/>
</dbReference>
<reference evidence="4 5" key="1">
    <citation type="submission" date="2019-01" db="EMBL/GenBank/DDBJ databases">
        <title>Draft Genome and Complete Hox-Cluster Characterization of the Sterlet Sturgeon (Acipenser ruthenus).</title>
        <authorList>
            <person name="Wei Q."/>
        </authorList>
    </citation>
    <scope>NUCLEOTIDE SEQUENCE [LARGE SCALE GENOMIC DNA]</scope>
    <source>
        <strain evidence="4">WHYD16114868_AA</strain>
        <tissue evidence="4">Blood</tissue>
    </source>
</reference>
<sequence>MESMLNKFKSTVTKVTADVTSAVMGNPVTREFEVGRHIASGGPMLSWKIFKGIKKSTKQEVAVFVFDKKMIEKYQKFDKDQIIDSLKRGVQQLTRLRHPRLLTVQHPLEESRDCLAFCTEPVFASLSNVLGQWDNLPSPVPTDIKEYKLYDVETKYGLLQISEGLSFLHNGVKMVHGNLTPENVILNKSGAWKVMGFDFSISSSNPSEQEPKYSCKEWDPNLPSLCLPNPEYLAPEYILSVSCDTASDMYSLGVVVYAVFNEGKPIFDVNKHGIFKSFSKQLDQLSRLSQTILQKIPEEVREHVKLLLNVTSTVRPDADQMTKIPFFDDVGATTLQYFDSLFQRDNLQKSQFYKGLPKVLPKLPKRVVVQRILPALTSEFVNPDMVPFVLPNVLLIAEECTKEEYVKLILPDLSPVFKQQEPIQVRVNSLVCLGKILEYLDKWFVIDEILPFLQEIPSREPAVLMGVLGIYKCTFTHKKLGITKEQLAGKVLPHLIPLSIDNNLNLSQFNSFMAVIKDMLNRIEAEHKTKLEQLHIMQEQHRGMEISSTMNKTEAPQSNPVNQIDNIFGSNSVSGGSDGKENGSTAVAPQPSKVSLTLEEKQRLAKQQEQTLKLKNQKPLAPSNVTTAASIKPTKDLTSTLLDSMSSMGNLSLSTSKPAPSTGFSTVSSMGTMSTMGNMSNGFNSSMGFQPSAMNMGMCTPNPSMYGGMATTTSTPNFNTMGGLSQPGTVGVLQQNKPANMVALDSLFVSQKHKVSLNQMAQKPAPPAAAPSPWLNQFGQPQGPQTMNMPMAPVQPGVTGQAGFGIQANPFFSPQNFSQPGMPKNTMKSSTSVNNDLKDLFG</sequence>
<name>A0A444U4P2_ACIRT</name>
<dbReference type="InterPro" id="IPR016024">
    <property type="entry name" value="ARM-type_fold"/>
</dbReference>
<dbReference type="SUPFAM" id="SSF48371">
    <property type="entry name" value="ARM repeat"/>
    <property type="match status" value="1"/>
</dbReference>
<dbReference type="PANTHER" id="PTHR12984">
    <property type="entry name" value="SCY1-RELATED S/T PROTEIN KINASE-LIKE"/>
    <property type="match status" value="1"/>
</dbReference>
<organism evidence="4 5">
    <name type="scientific">Acipenser ruthenus</name>
    <name type="common">Sterlet sturgeon</name>
    <dbReference type="NCBI Taxonomy" id="7906"/>
    <lineage>
        <taxon>Eukaryota</taxon>
        <taxon>Metazoa</taxon>
        <taxon>Chordata</taxon>
        <taxon>Craniata</taxon>
        <taxon>Vertebrata</taxon>
        <taxon>Euteleostomi</taxon>
        <taxon>Actinopterygii</taxon>
        <taxon>Chondrostei</taxon>
        <taxon>Acipenseriformes</taxon>
        <taxon>Acipenseridae</taxon>
        <taxon>Acipenser</taxon>
    </lineage>
</organism>
<evidence type="ECO:0000313" key="4">
    <source>
        <dbReference type="EMBL" id="RXM30183.1"/>
    </source>
</evidence>
<dbReference type="GO" id="GO:0005524">
    <property type="term" value="F:ATP binding"/>
    <property type="evidence" value="ECO:0007669"/>
    <property type="project" value="InterPro"/>
</dbReference>
<proteinExistence type="inferred from homology"/>
<dbReference type="PROSITE" id="PS50011">
    <property type="entry name" value="PROTEIN_KINASE_DOM"/>
    <property type="match status" value="1"/>
</dbReference>
<evidence type="ECO:0000313" key="5">
    <source>
        <dbReference type="Proteomes" id="UP000289886"/>
    </source>
</evidence>
<dbReference type="InterPro" id="IPR011989">
    <property type="entry name" value="ARM-like"/>
</dbReference>
<dbReference type="Gene3D" id="1.25.10.10">
    <property type="entry name" value="Leucine-rich Repeat Variant"/>
    <property type="match status" value="2"/>
</dbReference>
<dbReference type="GO" id="GO:0004672">
    <property type="term" value="F:protein kinase activity"/>
    <property type="evidence" value="ECO:0007669"/>
    <property type="project" value="InterPro"/>
</dbReference>
<comment type="similarity">
    <text evidence="1">Belongs to the protein kinase superfamily.</text>
</comment>
<dbReference type="AlphaFoldDB" id="A0A444U4P2"/>
<protein>
    <submittedName>
        <fullName evidence="4">SCY1-like protein 2</fullName>
    </submittedName>
</protein>
<dbReference type="InterPro" id="IPR011009">
    <property type="entry name" value="Kinase-like_dom_sf"/>
</dbReference>